<evidence type="ECO:0000313" key="3">
    <source>
        <dbReference type="Proteomes" id="UP000011688"/>
    </source>
</evidence>
<reference evidence="2 3" key="1">
    <citation type="journal article" date="2014" name="PLoS Genet.">
        <title>Phylogenetically driven sequencing of extremely halophilic archaea reveals strategies for static and dynamic osmo-response.</title>
        <authorList>
            <person name="Becker E.A."/>
            <person name="Seitzer P.M."/>
            <person name="Tritt A."/>
            <person name="Larsen D."/>
            <person name="Krusor M."/>
            <person name="Yao A.I."/>
            <person name="Wu D."/>
            <person name="Madern D."/>
            <person name="Eisen J.A."/>
            <person name="Darling A.E."/>
            <person name="Facciotti M.T."/>
        </authorList>
    </citation>
    <scope>NUCLEOTIDE SEQUENCE [LARGE SCALE GENOMIC DNA]</scope>
    <source>
        <strain evidence="2 3">DSM 10524</strain>
    </source>
</reference>
<dbReference type="EMBL" id="AOIB01000033">
    <property type="protein sequence ID" value="ELY54945.1"/>
    <property type="molecule type" value="Genomic_DNA"/>
</dbReference>
<organism evidence="2 3">
    <name type="scientific">Natronococcus amylolyticus DSM 10524</name>
    <dbReference type="NCBI Taxonomy" id="1227497"/>
    <lineage>
        <taxon>Archaea</taxon>
        <taxon>Methanobacteriati</taxon>
        <taxon>Methanobacteriota</taxon>
        <taxon>Stenosarchaea group</taxon>
        <taxon>Halobacteria</taxon>
        <taxon>Halobacteriales</taxon>
        <taxon>Natrialbaceae</taxon>
        <taxon>Natronococcus</taxon>
    </lineage>
</organism>
<name>L9WZQ8_9EURY</name>
<sequence length="97" mass="10294">MVGGTTVTVGAQTRLPTLRKALGIAHETTAFYRTNDVIRILDDSEPVATQVPDGAVIEFRSGPIGPETDLDSDDRGGSDGDCETRNDGENDGDTEQD</sequence>
<evidence type="ECO:0000313" key="2">
    <source>
        <dbReference type="EMBL" id="ELY54945.1"/>
    </source>
</evidence>
<feature type="compositionally biased region" description="Basic and acidic residues" evidence="1">
    <location>
        <begin position="73"/>
        <end position="88"/>
    </location>
</feature>
<accession>L9WZQ8</accession>
<evidence type="ECO:0000256" key="1">
    <source>
        <dbReference type="SAM" id="MobiDB-lite"/>
    </source>
</evidence>
<feature type="region of interest" description="Disordered" evidence="1">
    <location>
        <begin position="58"/>
        <end position="97"/>
    </location>
</feature>
<dbReference type="Proteomes" id="UP000011688">
    <property type="component" value="Unassembled WGS sequence"/>
</dbReference>
<proteinExistence type="predicted"/>
<gene>
    <name evidence="2" type="ORF">C491_17649</name>
</gene>
<protein>
    <submittedName>
        <fullName evidence="2">Uncharacterized protein</fullName>
    </submittedName>
</protein>
<dbReference type="AlphaFoldDB" id="L9WZQ8"/>
<keyword evidence="3" id="KW-1185">Reference proteome</keyword>
<comment type="caution">
    <text evidence="2">The sequence shown here is derived from an EMBL/GenBank/DDBJ whole genome shotgun (WGS) entry which is preliminary data.</text>
</comment>